<keyword evidence="11 14" id="KW-0411">Iron-sulfur</keyword>
<dbReference type="SUPFAM" id="SSF52540">
    <property type="entry name" value="P-loop containing nucleoside triphosphate hydrolases"/>
    <property type="match status" value="1"/>
</dbReference>
<comment type="miscellaneous">
    <text evidence="14">Despite having conserved helicase domains, this subunit does not have helicase activity.</text>
</comment>
<keyword evidence="6 14" id="KW-0378">Hydrolase</keyword>
<reference evidence="16 17" key="1">
    <citation type="submission" date="2023-07" db="EMBL/GenBank/DDBJ databases">
        <title>Genomic Encyclopedia of Type Strains, Phase IV (KMG-IV): sequencing the most valuable type-strain genomes for metagenomic binning, comparative biology and taxonomic classification.</title>
        <authorList>
            <person name="Goeker M."/>
        </authorList>
    </citation>
    <scope>NUCLEOTIDE SEQUENCE [LARGE SCALE GENOMIC DNA]</scope>
    <source>
        <strain evidence="16 17">DSM 29005</strain>
    </source>
</reference>
<keyword evidence="3 14" id="KW-0479">Metal-binding</keyword>
<feature type="binding site" evidence="14">
    <location>
        <position position="1129"/>
    </location>
    <ligand>
        <name>[4Fe-4S] cluster</name>
        <dbReference type="ChEBI" id="CHEBI:49883"/>
    </ligand>
</feature>
<evidence type="ECO:0000256" key="13">
    <source>
        <dbReference type="ARBA" id="ARBA00023204"/>
    </source>
</evidence>
<dbReference type="InterPro" id="IPR027417">
    <property type="entry name" value="P-loop_NTPase"/>
</dbReference>
<dbReference type="NCBIfam" id="TIGR02773">
    <property type="entry name" value="addB_Gpos"/>
    <property type="match status" value="1"/>
</dbReference>
<evidence type="ECO:0000256" key="12">
    <source>
        <dbReference type="ARBA" id="ARBA00023125"/>
    </source>
</evidence>
<comment type="cofactor">
    <cofactor evidence="14">
        <name>Mg(2+)</name>
        <dbReference type="ChEBI" id="CHEBI:18420"/>
    </cofactor>
</comment>
<keyword evidence="12 14" id="KW-0238">DNA-binding</keyword>
<evidence type="ECO:0000256" key="8">
    <source>
        <dbReference type="ARBA" id="ARBA00022839"/>
    </source>
</evidence>
<organism evidence="16 17">
    <name type="scientific">Metabacillus malikii</name>
    <dbReference type="NCBI Taxonomy" id="1504265"/>
    <lineage>
        <taxon>Bacteria</taxon>
        <taxon>Bacillati</taxon>
        <taxon>Bacillota</taxon>
        <taxon>Bacilli</taxon>
        <taxon>Bacillales</taxon>
        <taxon>Bacillaceae</taxon>
        <taxon>Metabacillus</taxon>
    </lineage>
</organism>
<evidence type="ECO:0000256" key="2">
    <source>
        <dbReference type="ARBA" id="ARBA00022722"/>
    </source>
</evidence>
<dbReference type="Pfam" id="PF21445">
    <property type="entry name" value="ADDB_N"/>
    <property type="match status" value="1"/>
</dbReference>
<name>A0ABT9ZIY3_9BACI</name>
<evidence type="ECO:0000256" key="11">
    <source>
        <dbReference type="ARBA" id="ARBA00023014"/>
    </source>
</evidence>
<dbReference type="PROSITE" id="PS51217">
    <property type="entry name" value="UVRD_HELICASE_CTER"/>
    <property type="match status" value="1"/>
</dbReference>
<keyword evidence="9 14" id="KW-0067">ATP-binding</keyword>
<keyword evidence="1 14" id="KW-0004">4Fe-4S</keyword>
<evidence type="ECO:0000256" key="6">
    <source>
        <dbReference type="ARBA" id="ARBA00022801"/>
    </source>
</evidence>
<feature type="binding site" evidence="14">
    <location>
        <position position="1120"/>
    </location>
    <ligand>
        <name>[4Fe-4S] cluster</name>
        <dbReference type="ChEBI" id="CHEBI:49883"/>
    </ligand>
</feature>
<dbReference type="Pfam" id="PF12705">
    <property type="entry name" value="PDDEXK_1"/>
    <property type="match status" value="1"/>
</dbReference>
<dbReference type="PANTHER" id="PTHR30591:SF1">
    <property type="entry name" value="RECBCD ENZYME SUBUNIT RECC"/>
    <property type="match status" value="1"/>
</dbReference>
<keyword evidence="10 14" id="KW-0408">Iron</keyword>
<dbReference type="Gene3D" id="6.10.140.1030">
    <property type="match status" value="1"/>
</dbReference>
<dbReference type="InterPro" id="IPR049035">
    <property type="entry name" value="ADDB_N"/>
</dbReference>
<keyword evidence="17" id="KW-1185">Reference proteome</keyword>
<dbReference type="PANTHER" id="PTHR30591">
    <property type="entry name" value="RECBCD ENZYME SUBUNIT RECC"/>
    <property type="match status" value="1"/>
</dbReference>
<keyword evidence="5 14" id="KW-0227">DNA damage</keyword>
<feature type="binding site" evidence="14">
    <location>
        <position position="799"/>
    </location>
    <ligand>
        <name>[4Fe-4S] cluster</name>
        <dbReference type="ChEBI" id="CHEBI:49883"/>
    </ligand>
</feature>
<evidence type="ECO:0000256" key="7">
    <source>
        <dbReference type="ARBA" id="ARBA00022806"/>
    </source>
</evidence>
<dbReference type="RefSeq" id="WP_307344248.1">
    <property type="nucleotide sequence ID" value="NZ_JAUSUD010000019.1"/>
</dbReference>
<dbReference type="Gene3D" id="3.40.50.300">
    <property type="entry name" value="P-loop containing nucleotide triphosphate hydrolases"/>
    <property type="match status" value="3"/>
</dbReference>
<evidence type="ECO:0000256" key="1">
    <source>
        <dbReference type="ARBA" id="ARBA00022485"/>
    </source>
</evidence>
<evidence type="ECO:0000256" key="14">
    <source>
        <dbReference type="HAMAP-Rule" id="MF_01452"/>
    </source>
</evidence>
<dbReference type="InterPro" id="IPR014017">
    <property type="entry name" value="DNA_helicase_UvrD-like_C"/>
</dbReference>
<comment type="caution">
    <text evidence="16">The sequence shown here is derived from an EMBL/GenBank/DDBJ whole genome shotgun (WGS) entry which is preliminary data.</text>
</comment>
<sequence length="1166" mass="134549">MSIQFILGRSGSGKTTNIINEIRQRLQDKPIGRPIIYLVPDQMTFGAEFELIRSAEVGGMIRAQTFSFSRLAWRVLQETGGITRQHLSSTGIQMLLRKLVEQYKQEFKVFAKASDKNGFIEQLETMLTEFKRYCLTPQDLEDYLASATTEIDKKSLTDKLHDMSLLYKQLELQLSQKYVDSEDYLRLLTEKVQESEYIKSADIYIDGFHSFTPQELEVVFSLMKEARNCKIALTIDRPYDDFLPHELSLFQLSGKTYHQISKLADKEGLHVEPPLVLNEQHRLTNNPSLEHLEKYYDIRPTTIFEDKTNITIFQASNRRSEIEGIARQIHTLIRQEQYRYKDIALLIRNANDYRDLIEQVFRDYEIPFFIDQKRSMLNHPIIELIRSTLEVINGNWRYESVFRAVKTELLYPLEIDKQQMREDMDLLENYVLSHGMKGSRWTKDERWTYRKFYSLDEDYVATDEEKQIEEKINYVKTLVVHPILTLQKRLKRSKSGQDLAEALFLFLEELNVPEKIEQSRLEAEARGDLLEAREHSQVWQAVVQLLDEFVELLATEDVSLTLFATIVDTGMEALKFSLVPPAIDQVLIADMEKSRFFHVKCSFIIGANDGVIPARPKEEGILTEDEREALNYQGVTLAPTARQALLDENFIIYMSLASAADKLYLSYPMADEEGKALLPSIIVKRIEEMFPQVHTHRLINEPDQLALSDQLSFIVNEQVTLSYVTSQLQLWKRGYPVHSIWWDVYNFFIQSEYEQLTRKVLGSLTYQNKLTKLERTVSRELYGEHIQGSVSRMEQFNSCAFSHFASFGLKLKERQLFKLEAPDVGQMFHSALKLISDKLQQMELDWKELTKEQCDRLSYDAVEKLAPRLQREILLSSNRFHYIKRKLQKIVSRASTILSEHAKISGFSPIGLELGFGKGGELPPIRFRLPNGCTMEVVGRIDRVDKAEGTNGVLLRIVDYKSSDKNVQLTEVYYGLALQMLTYLDVIISNSNDWLGVEATPAGVLYFHVHDPIIQANSLLAEDMLEEEIFKKFKMKGLLLGDVEAVQLMDSTLTEGKSSDVIAAGLKKDGSFRANSAIASEAEFELLRNHVRNTFEKIGTSITDGNIDISPYKLKDKLPCTFCQFKTVCQFDESLEENNYRVLKSEKNDEVIKRMREEVGLSGESY</sequence>
<evidence type="ECO:0000313" key="16">
    <source>
        <dbReference type="EMBL" id="MDQ0232240.1"/>
    </source>
</evidence>
<accession>A0ABT9ZIY3</accession>
<comment type="subunit">
    <text evidence="14">Heterodimer of AddA and AddB.</text>
</comment>
<dbReference type="Proteomes" id="UP001234495">
    <property type="component" value="Unassembled WGS sequence"/>
</dbReference>
<dbReference type="InterPro" id="IPR014140">
    <property type="entry name" value="DNA_helicase_suAddB"/>
</dbReference>
<comment type="function">
    <text evidence="14">The heterodimer acts as both an ATP-dependent DNA helicase and an ATP-dependent, dual-direction single-stranded exonuclease. Recognizes the chi site generating a DNA molecule suitable for the initiation of homologous recombination. The AddB subunit has 5' -&gt; 3' nuclease activity but not helicase activity.</text>
</comment>
<comment type="similarity">
    <text evidence="14">Belongs to the helicase family. AddB/RexB type 1 subfamily.</text>
</comment>
<keyword evidence="7 14" id="KW-0347">Helicase</keyword>
<evidence type="ECO:0000256" key="10">
    <source>
        <dbReference type="ARBA" id="ARBA00023004"/>
    </source>
</evidence>
<keyword evidence="2 14" id="KW-0540">Nuclease</keyword>
<evidence type="ECO:0000256" key="3">
    <source>
        <dbReference type="ARBA" id="ARBA00022723"/>
    </source>
</evidence>
<keyword evidence="4 14" id="KW-0547">Nucleotide-binding</keyword>
<keyword evidence="8 14" id="KW-0269">Exonuclease</keyword>
<evidence type="ECO:0000259" key="15">
    <source>
        <dbReference type="PROSITE" id="PS51217"/>
    </source>
</evidence>
<evidence type="ECO:0000256" key="9">
    <source>
        <dbReference type="ARBA" id="ARBA00022840"/>
    </source>
</evidence>
<protein>
    <recommendedName>
        <fullName evidence="14">ATP-dependent helicase/deoxyribonuclease subunit B</fullName>
        <ecNumber evidence="14">3.1.-.-</ecNumber>
    </recommendedName>
    <alternativeName>
        <fullName evidence="14">ATP-dependent helicase/nuclease subunit AddB</fullName>
    </alternativeName>
</protein>
<dbReference type="HAMAP" id="MF_01452">
    <property type="entry name" value="AddB_type1"/>
    <property type="match status" value="1"/>
</dbReference>
<dbReference type="EMBL" id="JAUSUD010000019">
    <property type="protein sequence ID" value="MDQ0232240.1"/>
    <property type="molecule type" value="Genomic_DNA"/>
</dbReference>
<dbReference type="EC" id="3.1.-.-" evidence="14"/>
<evidence type="ECO:0000256" key="5">
    <source>
        <dbReference type="ARBA" id="ARBA00022763"/>
    </source>
</evidence>
<comment type="cofactor">
    <cofactor evidence="14">
        <name>[4Fe-4S] cluster</name>
        <dbReference type="ChEBI" id="CHEBI:49883"/>
    </cofactor>
    <text evidence="14">Binds 1 [4Fe-4S] cluster.</text>
</comment>
<dbReference type="GO" id="GO:0016787">
    <property type="term" value="F:hydrolase activity"/>
    <property type="evidence" value="ECO:0007669"/>
    <property type="project" value="UniProtKB-KW"/>
</dbReference>
<evidence type="ECO:0000313" key="17">
    <source>
        <dbReference type="Proteomes" id="UP001234495"/>
    </source>
</evidence>
<evidence type="ECO:0000256" key="4">
    <source>
        <dbReference type="ARBA" id="ARBA00022741"/>
    </source>
</evidence>
<feature type="domain" description="UvrD-like helicase C-terminal" evidence="15">
    <location>
        <begin position="279"/>
        <end position="596"/>
    </location>
</feature>
<dbReference type="GO" id="GO:0003678">
    <property type="term" value="F:DNA helicase activity"/>
    <property type="evidence" value="ECO:0007669"/>
    <property type="project" value="UniProtKB-EC"/>
</dbReference>
<feature type="binding site" evidence="14">
    <location>
        <position position="1123"/>
    </location>
    <ligand>
        <name>[4Fe-4S] cluster</name>
        <dbReference type="ChEBI" id="CHEBI:49883"/>
    </ligand>
</feature>
<gene>
    <name evidence="14" type="primary">addB</name>
    <name evidence="16" type="ORF">J2S19_003527</name>
</gene>
<proteinExistence type="inferred from homology"/>
<dbReference type="InterPro" id="IPR038726">
    <property type="entry name" value="PDDEXK_AddAB-type"/>
</dbReference>
<keyword evidence="13 14" id="KW-0234">DNA repair</keyword>